<dbReference type="EMBL" id="CACSLK010030184">
    <property type="protein sequence ID" value="CAA0836943.1"/>
    <property type="molecule type" value="Genomic_DNA"/>
</dbReference>
<sequence length="436" mass="47457">MGTVQLLKGNVQNLSSDQDDHQTKIPSPRPPHVLMSVDGETSPTVALERELEEGEEDDEGVMLKRRERDDDGINSCNAAPSPSLWCRKMVVEEVARVLTGGDLKARIEAARDVRRLVRKSTSVNAKSAVRCRFAAAGVIEPLVSMLHVSFPLAAREAALLALLNLAARNQRNKIRIVTTGAVPPLLDLLKHQTDNMRELSTAAILSLSSAPPNKPTITASGAHVQLVQILCTGSVQGRVDAVTALYNLSTSEDELKPNLDPRAVPPLIDLLKECKKYSKFAEKASFLLEIFSGSEEGRNAITESEGGILTLVETVEDGSSFSMLYAVGALLSLCRSSRDKYRELILNEGAIPGLLRLTAEGTPTAQDRARTLLDLLRDSPPEKRMTMLELERIVYDFAAHIDGKGKGVETAKRLLHDMAQKSAEAGLSRVKIKTLS</sequence>
<dbReference type="InterPro" id="IPR016024">
    <property type="entry name" value="ARM-type_fold"/>
</dbReference>
<feature type="repeat" description="ARM" evidence="3">
    <location>
        <begin position="262"/>
        <end position="306"/>
    </location>
</feature>
<evidence type="ECO:0000256" key="4">
    <source>
        <dbReference type="SAM" id="MobiDB-lite"/>
    </source>
</evidence>
<feature type="domain" description="U-box" evidence="5">
    <location>
        <begin position="241"/>
        <end position="381"/>
    </location>
</feature>
<keyword evidence="7" id="KW-1185">Reference proteome</keyword>
<dbReference type="PANTHER" id="PTHR23315">
    <property type="entry name" value="U BOX DOMAIN-CONTAINING"/>
    <property type="match status" value="1"/>
</dbReference>
<dbReference type="Pfam" id="PF25598">
    <property type="entry name" value="ARM_PUB"/>
    <property type="match status" value="1"/>
</dbReference>
<evidence type="ECO:0000256" key="3">
    <source>
        <dbReference type="PROSITE-ProRule" id="PRU00259"/>
    </source>
</evidence>
<proteinExistence type="predicted"/>
<evidence type="ECO:0000259" key="5">
    <source>
        <dbReference type="Pfam" id="PF25598"/>
    </source>
</evidence>
<evidence type="ECO:0000313" key="7">
    <source>
        <dbReference type="Proteomes" id="UP001153555"/>
    </source>
</evidence>
<dbReference type="PANTHER" id="PTHR23315:SF256">
    <property type="entry name" value="ARM REPEAT SUPERFAMILY PROTEIN"/>
    <property type="match status" value="1"/>
</dbReference>
<reference evidence="6" key="1">
    <citation type="submission" date="2019-12" db="EMBL/GenBank/DDBJ databases">
        <authorList>
            <person name="Scholes J."/>
        </authorList>
    </citation>
    <scope>NUCLEOTIDE SEQUENCE</scope>
</reference>
<dbReference type="PROSITE" id="PS50176">
    <property type="entry name" value="ARM_REPEAT"/>
    <property type="match status" value="3"/>
</dbReference>
<dbReference type="Pfam" id="PF00514">
    <property type="entry name" value="Arm"/>
    <property type="match status" value="1"/>
</dbReference>
<dbReference type="InterPro" id="IPR000225">
    <property type="entry name" value="Armadillo"/>
</dbReference>
<dbReference type="InterPro" id="IPR058678">
    <property type="entry name" value="ARM_PUB"/>
</dbReference>
<keyword evidence="1" id="KW-0677">Repeat</keyword>
<dbReference type="SUPFAM" id="SSF48371">
    <property type="entry name" value="ARM repeat"/>
    <property type="match status" value="1"/>
</dbReference>
<dbReference type="Gene3D" id="1.25.10.10">
    <property type="entry name" value="Leucine-rich Repeat Variant"/>
    <property type="match status" value="1"/>
</dbReference>
<evidence type="ECO:0000313" key="6">
    <source>
        <dbReference type="EMBL" id="CAA0836943.1"/>
    </source>
</evidence>
<comment type="caution">
    <text evidence="6">The sequence shown here is derived from an EMBL/GenBank/DDBJ whole genome shotgun (WGS) entry which is preliminary data.</text>
</comment>
<accession>A0A9N7NVG5</accession>
<dbReference type="InterPro" id="IPR011989">
    <property type="entry name" value="ARM-like"/>
</dbReference>
<name>A0A9N7NVG5_STRHE</name>
<feature type="repeat" description="ARM" evidence="3">
    <location>
        <begin position="137"/>
        <end position="180"/>
    </location>
</feature>
<organism evidence="6 7">
    <name type="scientific">Striga hermonthica</name>
    <name type="common">Purple witchweed</name>
    <name type="synonym">Buchnera hermonthica</name>
    <dbReference type="NCBI Taxonomy" id="68872"/>
    <lineage>
        <taxon>Eukaryota</taxon>
        <taxon>Viridiplantae</taxon>
        <taxon>Streptophyta</taxon>
        <taxon>Embryophyta</taxon>
        <taxon>Tracheophyta</taxon>
        <taxon>Spermatophyta</taxon>
        <taxon>Magnoliopsida</taxon>
        <taxon>eudicotyledons</taxon>
        <taxon>Gunneridae</taxon>
        <taxon>Pentapetalae</taxon>
        <taxon>asterids</taxon>
        <taxon>lamiids</taxon>
        <taxon>Lamiales</taxon>
        <taxon>Orobanchaceae</taxon>
        <taxon>Buchnereae</taxon>
        <taxon>Striga</taxon>
    </lineage>
</organism>
<evidence type="ECO:0000256" key="2">
    <source>
        <dbReference type="ARBA" id="ARBA00022786"/>
    </source>
</evidence>
<keyword evidence="2" id="KW-0833">Ubl conjugation pathway</keyword>
<dbReference type="AlphaFoldDB" id="A0A9N7NVG5"/>
<dbReference type="SMART" id="SM00185">
    <property type="entry name" value="ARM"/>
    <property type="match status" value="3"/>
</dbReference>
<evidence type="ECO:0000256" key="1">
    <source>
        <dbReference type="ARBA" id="ARBA00022737"/>
    </source>
</evidence>
<protein>
    <submittedName>
        <fullName evidence="6">ARM repeat superfamily protein</fullName>
    </submittedName>
</protein>
<dbReference type="Proteomes" id="UP001153555">
    <property type="component" value="Unassembled WGS sequence"/>
</dbReference>
<feature type="repeat" description="ARM" evidence="3">
    <location>
        <begin position="180"/>
        <end position="222"/>
    </location>
</feature>
<gene>
    <name evidence="6" type="ORF">SHERM_03972</name>
</gene>
<dbReference type="OrthoDB" id="7537227at2759"/>
<feature type="region of interest" description="Disordered" evidence="4">
    <location>
        <begin position="1"/>
        <end position="43"/>
    </location>
</feature>